<dbReference type="InterPro" id="IPR002933">
    <property type="entry name" value="Peptidase_M20"/>
</dbReference>
<evidence type="ECO:0000313" key="1">
    <source>
        <dbReference type="EMBL" id="MBC8587011.1"/>
    </source>
</evidence>
<dbReference type="GO" id="GO:0016787">
    <property type="term" value="F:hydrolase activity"/>
    <property type="evidence" value="ECO:0007669"/>
    <property type="project" value="InterPro"/>
</dbReference>
<comment type="caution">
    <text evidence="1">The sequence shown here is derived from an EMBL/GenBank/DDBJ whole genome shotgun (WGS) entry which is preliminary data.</text>
</comment>
<dbReference type="PANTHER" id="PTHR43808">
    <property type="entry name" value="ACETYLORNITHINE DEACETYLASE"/>
    <property type="match status" value="1"/>
</dbReference>
<dbReference type="Gene3D" id="3.40.630.10">
    <property type="entry name" value="Zn peptidases"/>
    <property type="match status" value="1"/>
</dbReference>
<dbReference type="PANTHER" id="PTHR43808:SF27">
    <property type="entry name" value="PROTEIN ROCB"/>
    <property type="match status" value="1"/>
</dbReference>
<dbReference type="AlphaFoldDB" id="A0A926IJ39"/>
<dbReference type="Pfam" id="PF01546">
    <property type="entry name" value="Peptidase_M20"/>
    <property type="match status" value="1"/>
</dbReference>
<evidence type="ECO:0000313" key="2">
    <source>
        <dbReference type="Proteomes" id="UP000601171"/>
    </source>
</evidence>
<dbReference type="EMBL" id="JACRTG010000005">
    <property type="protein sequence ID" value="MBC8587011.1"/>
    <property type="molecule type" value="Genomic_DNA"/>
</dbReference>
<proteinExistence type="predicted"/>
<accession>A0A926IJ39</accession>
<dbReference type="InterPro" id="IPR050072">
    <property type="entry name" value="Peptidase_M20A"/>
</dbReference>
<dbReference type="SUPFAM" id="SSF53187">
    <property type="entry name" value="Zn-dependent exopeptidases"/>
    <property type="match status" value="1"/>
</dbReference>
<sequence>MELPKQAYDDLMSDKWLFGRGCSDMKGGGSIQLSLIEEYSKEEDFNGNIVLISVPDEENLSAGMRGATYLLKDLKEKYNLNYILMLNSEPHERGNDLKPTIYDGSIGKIMPVVYVRGKLAHVG</sequence>
<keyword evidence="2" id="KW-1185">Reference proteome</keyword>
<dbReference type="Proteomes" id="UP000601171">
    <property type="component" value="Unassembled WGS sequence"/>
</dbReference>
<gene>
    <name evidence="1" type="ORF">H8707_01980</name>
</gene>
<organism evidence="1 2">
    <name type="scientific">Paratissierella segnis</name>
    <dbReference type="NCBI Taxonomy" id="2763679"/>
    <lineage>
        <taxon>Bacteria</taxon>
        <taxon>Bacillati</taxon>
        <taxon>Bacillota</taxon>
        <taxon>Tissierellia</taxon>
        <taxon>Tissierellales</taxon>
        <taxon>Tissierellaceae</taxon>
        <taxon>Paratissierella</taxon>
    </lineage>
</organism>
<name>A0A926IJ39_9FIRM</name>
<protein>
    <submittedName>
        <fullName evidence="1">M20/M25/M40 family metallo-hydrolase</fullName>
    </submittedName>
</protein>
<reference evidence="1" key="1">
    <citation type="submission" date="2020-08" db="EMBL/GenBank/DDBJ databases">
        <title>Genome public.</title>
        <authorList>
            <person name="Liu C."/>
            <person name="Sun Q."/>
        </authorList>
    </citation>
    <scope>NUCLEOTIDE SEQUENCE</scope>
    <source>
        <strain evidence="1">BX21</strain>
    </source>
</reference>